<evidence type="ECO:0000259" key="3">
    <source>
        <dbReference type="Pfam" id="PF13843"/>
    </source>
</evidence>
<keyword evidence="2" id="KW-0812">Transmembrane</keyword>
<keyword evidence="2" id="KW-1133">Transmembrane helix</keyword>
<protein>
    <recommendedName>
        <fullName evidence="3">PiggyBac transposable element-derived protein domain-containing protein</fullName>
    </recommendedName>
</protein>
<accession>A0AA86NIR7</accession>
<evidence type="ECO:0000256" key="1">
    <source>
        <dbReference type="SAM" id="Coils"/>
    </source>
</evidence>
<dbReference type="Proteomes" id="UP001642409">
    <property type="component" value="Unassembled WGS sequence"/>
</dbReference>
<sequence>MKAKLFQKKVDFQDYCLNIDLEKIQQSIHAQITHFQDGSDHILLIQSIIQLLKCGLHKNKTVQSIFSLMKNTNYQSYHEMSTNYALLNSEYELIAIRLLLSKGELADYLQQISLYPDFYFDPSYCPLNEQMLNLFNRPLKLQVDPRKFQLLSAADSTDLTNFVNSTATQRVDKILEQIKDQLLFFKLLIDFQQQMSSANQNIQELTQAVQQISPFIKQTIFTSIPRCSLQIEVYIKTFIQFLVVRPIFNEFLQYISSHYDKTCQTYLKALKSVKNQLANPVYCVKLAQRLKYDEKDIENSVERVVKHAQLFDTISILNDDFLGQIHLINCIQETKNIQLAIIISAIMSKTEYKDAQEMITVTAQEISKNKTIKIKAAYLQQVFNKAIYKYVTAASNENDLIETQLQNAQENLRFITLNLVFYKQRISQSKLIELKQKLEVLDKKLQVHGDFTTFSSFYANNIKYEIFDQMSSLIQSQDYNEIQYKLVMKQFFTCLIIENSFNNVIQLLMSTPQLISYTSYTLQGDFSTFLEILLNNNLITNFFDAVLDLNALLCQYYFQGAPMLDFCSIKQLCEQIQGVNRKVQSSIFSTTSNLIQNIQPDIEPTINLNIDSQFEIQKQLQIEPQHKDQIQEVQPTHDVEQSGLNEAAQRIQSIKLQLFDSNDNEHINQPISAIQHNEQDISHITEVAESAQDKYVKNELIIQEIQNVEKLNQKLPENIVPVVVAETQEQFEQNLKQDQPEDIQPQVEVQYENVNIAEIPEFYLEKFDQNIKYDIQTIQHQEAKIQHNSEEYLFAKSEQQITKIDTNTIDSYNIKSELQSFNSVNLTALLSEHLQIENNQISEPEKETQLTKEIKIEDEESIDEFMSVAPQIVLQEVKLQVQKTVIFEKNTMANNFSSFKASEYMKYNKKELPFKGNLPDYPSFQLFGQIQAQDSFYTITQQEFNQQLNREQQSQNTLIDCQQIRERQTSIANFNYKNVKEQKCMRLIAQTKVTSNLSLNVAPQQIKPFINQKTGVDLIPSCTICDHEIQNLQLYVENVEESENIISQPIGTFCFYLNTSFCFKCSQSRSGFPQLVFNQNKPRLVSKFALDEIYRDYYRPYLNYEQMQMNTSVKTQILFEHNQRTLIHTILKRYQGCKILSQLIDSYNLYILYPHLLIEQLFQQVCGRRLIELRGLFYVINFVETKQCQACQYFHFANNQQNSRKRLQPFNRQITIFVFNIYQNILFVFQITLFIFYKCVCTLLCHFIRTYFCIYMIVFICFYYWSFNWAYYWLVTTFNFSFVVFFSFTSLNTGYQTTQFNYNFSKFYDNSLPSRLGLKVPTYSSPIDLIYSTTSIVPQQLSQNSVQLGYFGKSISLLITSRVFVSPLGTVYEAAYKSIDNIKLVNVSTQALTSIPLFAGLAGLYYKKNILPANLISYSSITRFLPRKQSGYFVYMSRNLLCNCNIKSQTLDTEFRTLVSFGKNLVIDEQLIKFAGRIFFLQYNPAKPAKRGILVRACVDTFTNFILSMDLYAASQTVPKGETKTLDVIKRLIDFPKQPNCTLFCDNYYGTIDVVEYIKSIGLEYVGTFRPSRLGKELSQNLEKLQLNQVVQYPVFKEVKLKKTTKEKLKVVTNQQQAQLKDQQQKHINTIMYIQKQVRIK</sequence>
<comment type="caution">
    <text evidence="4">The sequence shown here is derived from an EMBL/GenBank/DDBJ whole genome shotgun (WGS) entry which is preliminary data.</text>
</comment>
<name>A0AA86NIR7_9EUKA</name>
<feature type="transmembrane region" description="Helical" evidence="2">
    <location>
        <begin position="1271"/>
        <end position="1291"/>
    </location>
</feature>
<evidence type="ECO:0000256" key="2">
    <source>
        <dbReference type="SAM" id="Phobius"/>
    </source>
</evidence>
<reference evidence="4" key="1">
    <citation type="submission" date="2023-06" db="EMBL/GenBank/DDBJ databases">
        <authorList>
            <person name="Kurt Z."/>
        </authorList>
    </citation>
    <scope>NUCLEOTIDE SEQUENCE</scope>
</reference>
<keyword evidence="1" id="KW-0175">Coiled coil</keyword>
<feature type="transmembrane region" description="Helical" evidence="2">
    <location>
        <begin position="1248"/>
        <end position="1265"/>
    </location>
</feature>
<dbReference type="InterPro" id="IPR029526">
    <property type="entry name" value="PGBD"/>
</dbReference>
<feature type="domain" description="PiggyBac transposable element-derived protein" evidence="3">
    <location>
        <begin position="1452"/>
        <end position="1631"/>
    </location>
</feature>
<dbReference type="Pfam" id="PF13843">
    <property type="entry name" value="DDE_Tnp_1_7"/>
    <property type="match status" value="1"/>
</dbReference>
<dbReference type="PANTHER" id="PTHR47272">
    <property type="entry name" value="DDE_TNP_1_7 DOMAIN-CONTAINING PROTEIN"/>
    <property type="match status" value="1"/>
</dbReference>
<dbReference type="EMBL" id="CAXDID020000058">
    <property type="protein sequence ID" value="CAL6008822.1"/>
    <property type="molecule type" value="Genomic_DNA"/>
</dbReference>
<keyword evidence="6" id="KW-1185">Reference proteome</keyword>
<organism evidence="4">
    <name type="scientific">Hexamita inflata</name>
    <dbReference type="NCBI Taxonomy" id="28002"/>
    <lineage>
        <taxon>Eukaryota</taxon>
        <taxon>Metamonada</taxon>
        <taxon>Diplomonadida</taxon>
        <taxon>Hexamitidae</taxon>
        <taxon>Hexamitinae</taxon>
        <taxon>Hexamita</taxon>
    </lineage>
</organism>
<feature type="transmembrane region" description="Helical" evidence="2">
    <location>
        <begin position="1214"/>
        <end position="1236"/>
    </location>
</feature>
<reference evidence="5 6" key="2">
    <citation type="submission" date="2024-07" db="EMBL/GenBank/DDBJ databases">
        <authorList>
            <person name="Akdeniz Z."/>
        </authorList>
    </citation>
    <scope>NUCLEOTIDE SEQUENCE [LARGE SCALE GENOMIC DNA]</scope>
</reference>
<evidence type="ECO:0000313" key="6">
    <source>
        <dbReference type="Proteomes" id="UP001642409"/>
    </source>
</evidence>
<evidence type="ECO:0000313" key="4">
    <source>
        <dbReference type="EMBL" id="CAI9920087.1"/>
    </source>
</evidence>
<feature type="coiled-coil region" evidence="1">
    <location>
        <begin position="391"/>
        <end position="425"/>
    </location>
</feature>
<evidence type="ECO:0000313" key="5">
    <source>
        <dbReference type="EMBL" id="CAL6008822.1"/>
    </source>
</evidence>
<keyword evidence="2" id="KW-0472">Membrane</keyword>
<gene>
    <name evidence="5" type="ORF">HINF_LOCUS21303</name>
    <name evidence="4" type="ORF">HINF_LOCUS7732</name>
</gene>
<proteinExistence type="predicted"/>
<dbReference type="EMBL" id="CATOUU010000195">
    <property type="protein sequence ID" value="CAI9920087.1"/>
    <property type="molecule type" value="Genomic_DNA"/>
</dbReference>
<dbReference type="PANTHER" id="PTHR47272:SF1">
    <property type="entry name" value="PIGGYBAC TRANSPOSABLE ELEMENT-DERIVED PROTEIN 3-LIKE"/>
    <property type="match status" value="1"/>
</dbReference>